<name>A0A813K7Z2_POLGL</name>
<dbReference type="SUPFAM" id="SSF53335">
    <property type="entry name" value="S-adenosyl-L-methionine-dependent methyltransferases"/>
    <property type="match status" value="1"/>
</dbReference>
<protein>
    <recommendedName>
        <fullName evidence="1">Methyltransferase domain-containing protein</fullName>
    </recommendedName>
</protein>
<comment type="caution">
    <text evidence="2">The sequence shown here is derived from an EMBL/GenBank/DDBJ whole genome shotgun (WGS) entry which is preliminary data.</text>
</comment>
<dbReference type="InterPro" id="IPR041698">
    <property type="entry name" value="Methyltransf_25"/>
</dbReference>
<dbReference type="CDD" id="cd02440">
    <property type="entry name" value="AdoMet_MTases"/>
    <property type="match status" value="1"/>
</dbReference>
<reference evidence="2" key="1">
    <citation type="submission" date="2021-02" db="EMBL/GenBank/DDBJ databases">
        <authorList>
            <person name="Dougan E. K."/>
            <person name="Rhodes N."/>
            <person name="Thang M."/>
            <person name="Chan C."/>
        </authorList>
    </citation>
    <scope>NUCLEOTIDE SEQUENCE</scope>
</reference>
<dbReference type="InterPro" id="IPR029063">
    <property type="entry name" value="SAM-dependent_MTases_sf"/>
</dbReference>
<dbReference type="AlphaFoldDB" id="A0A813K7Z2"/>
<evidence type="ECO:0000313" key="2">
    <source>
        <dbReference type="EMBL" id="CAE8694995.1"/>
    </source>
</evidence>
<gene>
    <name evidence="2" type="ORF">PGLA2088_LOCUS29137</name>
</gene>
<dbReference type="EMBL" id="CAJNNW010028175">
    <property type="protein sequence ID" value="CAE8694995.1"/>
    <property type="molecule type" value="Genomic_DNA"/>
</dbReference>
<evidence type="ECO:0000259" key="1">
    <source>
        <dbReference type="Pfam" id="PF13649"/>
    </source>
</evidence>
<evidence type="ECO:0000313" key="3">
    <source>
        <dbReference type="Proteomes" id="UP000626109"/>
    </source>
</evidence>
<feature type="non-terminal residue" evidence="2">
    <location>
        <position position="103"/>
    </location>
</feature>
<organism evidence="2 3">
    <name type="scientific">Polarella glacialis</name>
    <name type="common">Dinoflagellate</name>
    <dbReference type="NCBI Taxonomy" id="89957"/>
    <lineage>
        <taxon>Eukaryota</taxon>
        <taxon>Sar</taxon>
        <taxon>Alveolata</taxon>
        <taxon>Dinophyceae</taxon>
        <taxon>Suessiales</taxon>
        <taxon>Suessiaceae</taxon>
        <taxon>Polarella</taxon>
    </lineage>
</organism>
<dbReference type="Gene3D" id="3.40.50.150">
    <property type="entry name" value="Vaccinia Virus protein VP39"/>
    <property type="match status" value="1"/>
</dbReference>
<dbReference type="Proteomes" id="UP000626109">
    <property type="component" value="Unassembled WGS sequence"/>
</dbReference>
<feature type="non-terminal residue" evidence="2">
    <location>
        <position position="1"/>
    </location>
</feature>
<feature type="domain" description="Methyltransferase" evidence="1">
    <location>
        <begin position="49"/>
        <end position="101"/>
    </location>
</feature>
<dbReference type="Pfam" id="PF13649">
    <property type="entry name" value="Methyltransf_25"/>
    <property type="match status" value="1"/>
</dbReference>
<sequence length="103" mass="11709">EPLDYWNEQARNYDDNIFSTIDEDSTGIIMLMIEHFGNLEEEGPQGRCIDLGCGAGKYLPKLSKHFRRVAAYDLSPKLVSLAQKELRKHSLKNVDVGVRDLSQ</sequence>
<accession>A0A813K7Z2</accession>
<proteinExistence type="predicted"/>